<dbReference type="Proteomes" id="UP001234989">
    <property type="component" value="Chromosome 8"/>
</dbReference>
<protein>
    <recommendedName>
        <fullName evidence="1">Retrotransposon gag domain-containing protein</fullName>
    </recommendedName>
</protein>
<evidence type="ECO:0000313" key="2">
    <source>
        <dbReference type="EMBL" id="WMV41250.1"/>
    </source>
</evidence>
<gene>
    <name evidence="2" type="ORF">MTR67_034635</name>
</gene>
<reference evidence="2" key="1">
    <citation type="submission" date="2023-08" db="EMBL/GenBank/DDBJ databases">
        <title>A de novo genome assembly of Solanum verrucosum Schlechtendal, a Mexican diploid species geographically isolated from the other diploid A-genome species in potato relatives.</title>
        <authorList>
            <person name="Hosaka K."/>
        </authorList>
    </citation>
    <scope>NUCLEOTIDE SEQUENCE</scope>
    <source>
        <tissue evidence="2">Young leaves</tissue>
    </source>
</reference>
<dbReference type="AlphaFoldDB" id="A0AAF0U8M6"/>
<feature type="domain" description="Retrotransposon gag" evidence="1">
    <location>
        <begin position="235"/>
        <end position="311"/>
    </location>
</feature>
<dbReference type="Pfam" id="PF03732">
    <property type="entry name" value="Retrotrans_gag"/>
    <property type="match status" value="4"/>
</dbReference>
<sequence length="717" mass="81830">MNPPKFLGLQVGEDPQNFIDEVKKIFGVMKKNRGENASLVTWECFTGAFLDTFFPRELREAKAQEFMNLWQGSMSVQEYGLKLTQLSRYAPYMVANSRAQMSKFLLGESDMVKTECRNAMLQEDKNISRLMTHAQTLGLRFLGCLKVALSRVLFMGVKFTTFNERRATQCFRKYFASLIFLSCVPVLGNASGGSAVARVCDFVRMNPPEFLGLQVGEDPQNFIDEVKKIFGVMKKNRGENASLVTWECFTGAFLDTFFPRELREAKAQEFMNLWQGSMSVQEYGLKLTQLSRYAPYMVANSRAQMSKFLLGESDMVKTECRNAMLQEDKNISRLMTHAQTLGLRFLGCLKVALSRVLFMGVKFTTFNERRATQCFRKYFASLIFLSCVPVLGNASGGSAVARVCDFVRMNPPEFLGLQVGEDPQNFIDEVKKIFGVMKKNRGENASLVTWECFTGAFLDTFFPRELREAKAQEFMNLWQSSMSVQEYVLKLTQLSRYAPYMVANSRAQMSKFLLGESDMVKTECRNAMLQEDKNISRLMTHAQTYLRNANATPLNPDHKVSNVEFRNAIQLLAQSLANQNRQMNPPEFLGLQVGEDPQNFIDEVKKIFGVMKKNRGENASLVTWECFTGAFLDTFFPRELREAKAQEFMNLWQGSMSVQEYGLKLTQLSRYAPYMVANSRAQMSKFLLGESDMVKTECRNAMLQEDKNISRLMTHAQ</sequence>
<keyword evidence="3" id="KW-1185">Reference proteome</keyword>
<proteinExistence type="predicted"/>
<feature type="domain" description="Retrotransposon gag" evidence="1">
    <location>
        <begin position="439"/>
        <end position="515"/>
    </location>
</feature>
<feature type="domain" description="Retrotransposon gag" evidence="1">
    <location>
        <begin position="31"/>
        <end position="107"/>
    </location>
</feature>
<feature type="domain" description="Retrotransposon gag" evidence="1">
    <location>
        <begin position="613"/>
        <end position="689"/>
    </location>
</feature>
<dbReference type="InterPro" id="IPR005162">
    <property type="entry name" value="Retrotrans_gag_dom"/>
</dbReference>
<dbReference type="EMBL" id="CP133619">
    <property type="protein sequence ID" value="WMV41250.1"/>
    <property type="molecule type" value="Genomic_DNA"/>
</dbReference>
<evidence type="ECO:0000259" key="1">
    <source>
        <dbReference type="Pfam" id="PF03732"/>
    </source>
</evidence>
<accession>A0AAF0U8M6</accession>
<name>A0AAF0U8M6_SOLVR</name>
<evidence type="ECO:0000313" key="3">
    <source>
        <dbReference type="Proteomes" id="UP001234989"/>
    </source>
</evidence>
<organism evidence="2 3">
    <name type="scientific">Solanum verrucosum</name>
    <dbReference type="NCBI Taxonomy" id="315347"/>
    <lineage>
        <taxon>Eukaryota</taxon>
        <taxon>Viridiplantae</taxon>
        <taxon>Streptophyta</taxon>
        <taxon>Embryophyta</taxon>
        <taxon>Tracheophyta</taxon>
        <taxon>Spermatophyta</taxon>
        <taxon>Magnoliopsida</taxon>
        <taxon>eudicotyledons</taxon>
        <taxon>Gunneridae</taxon>
        <taxon>Pentapetalae</taxon>
        <taxon>asterids</taxon>
        <taxon>lamiids</taxon>
        <taxon>Solanales</taxon>
        <taxon>Solanaceae</taxon>
        <taxon>Solanoideae</taxon>
        <taxon>Solaneae</taxon>
        <taxon>Solanum</taxon>
    </lineage>
</organism>